<protein>
    <submittedName>
        <fullName evidence="2">Uncharacterized protein</fullName>
    </submittedName>
</protein>
<gene>
    <name evidence="2" type="ORF">BdWA1_000268</name>
    <name evidence="3" type="ORF">BdWA1_000270</name>
</gene>
<comment type="caution">
    <text evidence="2">The sequence shown here is derived from an EMBL/GenBank/DDBJ whole genome shotgun (WGS) entry which is preliminary data.</text>
</comment>
<organism evidence="2 4">
    <name type="scientific">Babesia duncani</name>
    <dbReference type="NCBI Taxonomy" id="323732"/>
    <lineage>
        <taxon>Eukaryota</taxon>
        <taxon>Sar</taxon>
        <taxon>Alveolata</taxon>
        <taxon>Apicomplexa</taxon>
        <taxon>Aconoidasida</taxon>
        <taxon>Piroplasmida</taxon>
        <taxon>Babesiidae</taxon>
        <taxon>Babesia</taxon>
    </lineage>
</organism>
<keyword evidence="4" id="KW-1185">Reference proteome</keyword>
<dbReference type="KEGG" id="bdw:94334566"/>
<evidence type="ECO:0000313" key="2">
    <source>
        <dbReference type="EMBL" id="KAK2197269.1"/>
    </source>
</evidence>
<dbReference type="GeneID" id="94334566"/>
<proteinExistence type="predicted"/>
<dbReference type="AlphaFoldDB" id="A0AAD9PM39"/>
<evidence type="ECO:0000313" key="3">
    <source>
        <dbReference type="EMBL" id="KAK2197271.1"/>
    </source>
</evidence>
<accession>A0AAD9PM39</accession>
<dbReference type="EMBL" id="JALLKP010000001">
    <property type="protein sequence ID" value="KAK2197271.1"/>
    <property type="molecule type" value="Genomic_DNA"/>
</dbReference>
<dbReference type="Proteomes" id="UP001214638">
    <property type="component" value="Unassembled WGS sequence"/>
</dbReference>
<feature type="chain" id="PRO_5042442558" evidence="1">
    <location>
        <begin position="20"/>
        <end position="514"/>
    </location>
</feature>
<sequence length="514" mass="59055">MDFLWLLGFAIIYRKFVVGVGPDEDSDYPEVDVKSSKVNIGISATVDKFFDDMKLMEEDYKAYQDKILGALNTVRRRLEKAKHLEATDLSDLANIMLDVNKELTKMNSCVSRLAALRPYVEKSINLLHEDDKETAKKRLLNFMNPDEMVNVLHMLFSEYKELNVELVHVKKRGTAPSQSESLSASQSESLSISQSESLSKSKIESLSKSLSALNQEPGRILEPALAIYDKIMNGGTEILEEMNKLNLKIQGKQTMSSMEYLYIVQNMLHAKEYVMESKQPLTSLGYLGTALDQMQFTYSPTEKSHVENIKKEVGEILNGIKDFQNKVKNSIDTVEKRVTTISVTDALPKERALEIISAVPAYVQIFKKQMDELKGAVLNDINELDKQLDEKKRIPSKEHEQMEAKIPILETQVQFFLEFIEAMKYFRVTCEMIPKMMGVDEKKQFRRELILCDMALKNEKQEYDFMIEQFKKVKERIVQTRPRASRFKRKHSGFSTMEPSSLLLVLPVIVSLFY</sequence>
<feature type="signal peptide" evidence="1">
    <location>
        <begin position="1"/>
        <end position="19"/>
    </location>
</feature>
<keyword evidence="1" id="KW-0732">Signal</keyword>
<evidence type="ECO:0000313" key="4">
    <source>
        <dbReference type="Proteomes" id="UP001214638"/>
    </source>
</evidence>
<dbReference type="EMBL" id="JALLKP010000001">
    <property type="protein sequence ID" value="KAK2197269.1"/>
    <property type="molecule type" value="Genomic_DNA"/>
</dbReference>
<dbReference type="RefSeq" id="XP_067804111.1">
    <property type="nucleotide sequence ID" value="XM_067945320.1"/>
</dbReference>
<name>A0AAD9PM39_9APIC</name>
<evidence type="ECO:0000256" key="1">
    <source>
        <dbReference type="SAM" id="SignalP"/>
    </source>
</evidence>
<reference evidence="2" key="1">
    <citation type="journal article" date="2023" name="Nat. Microbiol.">
        <title>Babesia duncani multi-omics identifies virulence factors and drug targets.</title>
        <authorList>
            <person name="Singh P."/>
            <person name="Lonardi S."/>
            <person name="Liang Q."/>
            <person name="Vydyam P."/>
            <person name="Khabirova E."/>
            <person name="Fang T."/>
            <person name="Gihaz S."/>
            <person name="Thekkiniath J."/>
            <person name="Munshi M."/>
            <person name="Abel S."/>
            <person name="Ciampossin L."/>
            <person name="Batugedara G."/>
            <person name="Gupta M."/>
            <person name="Lu X.M."/>
            <person name="Lenz T."/>
            <person name="Chakravarty S."/>
            <person name="Cornillot E."/>
            <person name="Hu Y."/>
            <person name="Ma W."/>
            <person name="Gonzalez L.M."/>
            <person name="Sanchez S."/>
            <person name="Estrada K."/>
            <person name="Sanchez-Flores A."/>
            <person name="Montero E."/>
            <person name="Harb O.S."/>
            <person name="Le Roch K.G."/>
            <person name="Mamoun C.B."/>
        </authorList>
    </citation>
    <scope>NUCLEOTIDE SEQUENCE</scope>
    <source>
        <strain evidence="2">WA1</strain>
    </source>
</reference>